<evidence type="ECO:0000256" key="1">
    <source>
        <dbReference type="SAM" id="MobiDB-lite"/>
    </source>
</evidence>
<gene>
    <name evidence="2" type="ORF">Baya_15514</name>
</gene>
<organism evidence="2 3">
    <name type="scientific">Bagarius yarrelli</name>
    <name type="common">Goonch</name>
    <name type="synonym">Bagrus yarrelli</name>
    <dbReference type="NCBI Taxonomy" id="175774"/>
    <lineage>
        <taxon>Eukaryota</taxon>
        <taxon>Metazoa</taxon>
        <taxon>Chordata</taxon>
        <taxon>Craniata</taxon>
        <taxon>Vertebrata</taxon>
        <taxon>Euteleostomi</taxon>
        <taxon>Actinopterygii</taxon>
        <taxon>Neopterygii</taxon>
        <taxon>Teleostei</taxon>
        <taxon>Ostariophysi</taxon>
        <taxon>Siluriformes</taxon>
        <taxon>Sisoridae</taxon>
        <taxon>Sisorinae</taxon>
        <taxon>Bagarius</taxon>
    </lineage>
</organism>
<dbReference type="EMBL" id="VCAZ01000220">
    <property type="protein sequence ID" value="TTJ23332.1"/>
    <property type="molecule type" value="Genomic_DNA"/>
</dbReference>
<proteinExistence type="predicted"/>
<feature type="region of interest" description="Disordered" evidence="1">
    <location>
        <begin position="131"/>
        <end position="203"/>
    </location>
</feature>
<keyword evidence="3" id="KW-1185">Reference proteome</keyword>
<evidence type="ECO:0000313" key="2">
    <source>
        <dbReference type="EMBL" id="TTJ23332.1"/>
    </source>
</evidence>
<reference evidence="2 3" key="1">
    <citation type="journal article" date="2019" name="Genome Biol. Evol.">
        <title>Whole-Genome Sequencing of the Giant Devil Catfish, Bagarius yarrelli.</title>
        <authorList>
            <person name="Jiang W."/>
            <person name="Lv Y."/>
            <person name="Cheng L."/>
            <person name="Yang K."/>
            <person name="Chao B."/>
            <person name="Wang X."/>
            <person name="Li Y."/>
            <person name="Pan X."/>
            <person name="You X."/>
            <person name="Zhang Y."/>
            <person name="Yang J."/>
            <person name="Li J."/>
            <person name="Zhang X."/>
            <person name="Liu S."/>
            <person name="Sun C."/>
            <person name="Yang J."/>
            <person name="Shi Q."/>
        </authorList>
    </citation>
    <scope>NUCLEOTIDE SEQUENCE [LARGE SCALE GENOMIC DNA]</scope>
    <source>
        <strain evidence="2">JWS20170419001</strain>
        <tissue evidence="2">Muscle</tissue>
    </source>
</reference>
<dbReference type="AlphaFoldDB" id="A0A556VBZ0"/>
<sequence>MADPNGEEGLKVNVCTYLHPTAKVNLHDNHPSSVALGAQITYILRRICFITLYHDSEMPGGAWVRDTPSPITCSACNYMSTDIDGANPGTTTVSPPMQQWFNYPMQGLNANSKARLSGECSHNDFETYETCMGPHSLRKETPSSTTNSTEPTQMPDTDMTPGSAKALPLTPGSAQDLILPPDSDRESRVLSMTLNQTQTRSHP</sequence>
<name>A0A556VBZ0_BAGYA</name>
<accession>A0A556VBZ0</accession>
<feature type="compositionally biased region" description="Polar residues" evidence="1">
    <location>
        <begin position="190"/>
        <end position="203"/>
    </location>
</feature>
<protein>
    <submittedName>
        <fullName evidence="2">Uncharacterized protein</fullName>
    </submittedName>
</protein>
<feature type="compositionally biased region" description="Low complexity" evidence="1">
    <location>
        <begin position="142"/>
        <end position="152"/>
    </location>
</feature>
<evidence type="ECO:0000313" key="3">
    <source>
        <dbReference type="Proteomes" id="UP000319801"/>
    </source>
</evidence>
<dbReference type="Proteomes" id="UP000319801">
    <property type="component" value="Unassembled WGS sequence"/>
</dbReference>
<comment type="caution">
    <text evidence="2">The sequence shown here is derived from an EMBL/GenBank/DDBJ whole genome shotgun (WGS) entry which is preliminary data.</text>
</comment>